<gene>
    <name evidence="1" type="ORF">F4821DRAFT_244258</name>
</gene>
<name>A0ACC0CTB2_9PEZI</name>
<evidence type="ECO:0000313" key="1">
    <source>
        <dbReference type="EMBL" id="KAI6083662.1"/>
    </source>
</evidence>
<accession>A0ACC0CTB2</accession>
<evidence type="ECO:0000313" key="2">
    <source>
        <dbReference type="Proteomes" id="UP001497680"/>
    </source>
</evidence>
<sequence>MPKYVNHLHPFHFTMSSLSYEEPSITQILVLSSFLLALNAADAVLDRTLYCGLVGQVLIGVAWGAPGAGWLSHDIQVAVVQIGYLGLILIVFEGGAATPIASLRRNLGLSAAVALTGVAAPVALSFGLLSGPLTNASKVQCFAAAAALCSTSLGTTFAVLGASGLVDTRLGSVLGTAAMMDDVVGLVMVQIVASLGGSGGEVGVDIDVANTVVRPVLVSVAFAVAVPLACRFVLRPLISLVNAKAKAGEGMAAEKKAWWQKLDFPDATHIAFIAQTALLIALVVGTSYAGASVLLAAYLAGIVVSWWQDSQHGDIKTTAGNQSPEGSSSAQGNKSTDESTTVDQASGNSGDNNTQPTAHLKEQQQQQQSKHSTPDVYGLFYSQAVSRILKPFFFASIGFSIPISDMFSGDVLWRGVIYSILMAIGKILCGLWLVRFPISMSGLAGNLNSFVSSRYDALFSRFRRPRTSKPSPPSPRNEAVELVQQPGSTTLPQATRNGETPSMTQETSELSQEEQQPSAPSTPAKPLSLYPAAIMSSAMVARGEIGFLISAVAESNGVFRRPSDAADAAASGLFLIVTWAIVLCTVVGPISVGLLVRRVKKLEGHAASVADRGRDVLGVWGVQ</sequence>
<reference evidence="1 2" key="1">
    <citation type="journal article" date="2022" name="New Phytol.">
        <title>Ecological generalism drives hyperdiversity of secondary metabolite gene clusters in xylarialean endophytes.</title>
        <authorList>
            <person name="Franco M.E.E."/>
            <person name="Wisecaver J.H."/>
            <person name="Arnold A.E."/>
            <person name="Ju Y.M."/>
            <person name="Slot J.C."/>
            <person name="Ahrendt S."/>
            <person name="Moore L.P."/>
            <person name="Eastman K.E."/>
            <person name="Scott K."/>
            <person name="Konkel Z."/>
            <person name="Mondo S.J."/>
            <person name="Kuo A."/>
            <person name="Hayes R.D."/>
            <person name="Haridas S."/>
            <person name="Andreopoulos B."/>
            <person name="Riley R."/>
            <person name="LaButti K."/>
            <person name="Pangilinan J."/>
            <person name="Lipzen A."/>
            <person name="Amirebrahimi M."/>
            <person name="Yan J."/>
            <person name="Adam C."/>
            <person name="Keymanesh K."/>
            <person name="Ng V."/>
            <person name="Louie K."/>
            <person name="Northen T."/>
            <person name="Drula E."/>
            <person name="Henrissat B."/>
            <person name="Hsieh H.M."/>
            <person name="Youens-Clark K."/>
            <person name="Lutzoni F."/>
            <person name="Miadlikowska J."/>
            <person name="Eastwood D.C."/>
            <person name="Hamelin R.C."/>
            <person name="Grigoriev I.V."/>
            <person name="U'Ren J.M."/>
        </authorList>
    </citation>
    <scope>NUCLEOTIDE SEQUENCE [LARGE SCALE GENOMIC DNA]</scope>
    <source>
        <strain evidence="1 2">ER1909</strain>
    </source>
</reference>
<dbReference type="EMBL" id="MU394348">
    <property type="protein sequence ID" value="KAI6083662.1"/>
    <property type="molecule type" value="Genomic_DNA"/>
</dbReference>
<keyword evidence="2" id="KW-1185">Reference proteome</keyword>
<comment type="caution">
    <text evidence="1">The sequence shown here is derived from an EMBL/GenBank/DDBJ whole genome shotgun (WGS) entry which is preliminary data.</text>
</comment>
<protein>
    <submittedName>
        <fullName evidence="1">Sodium/hydrogen exchanger</fullName>
    </submittedName>
</protein>
<proteinExistence type="predicted"/>
<organism evidence="1 2">
    <name type="scientific">Hypoxylon rubiginosum</name>
    <dbReference type="NCBI Taxonomy" id="110542"/>
    <lineage>
        <taxon>Eukaryota</taxon>
        <taxon>Fungi</taxon>
        <taxon>Dikarya</taxon>
        <taxon>Ascomycota</taxon>
        <taxon>Pezizomycotina</taxon>
        <taxon>Sordariomycetes</taxon>
        <taxon>Xylariomycetidae</taxon>
        <taxon>Xylariales</taxon>
        <taxon>Hypoxylaceae</taxon>
        <taxon>Hypoxylon</taxon>
    </lineage>
</organism>
<dbReference type="Proteomes" id="UP001497680">
    <property type="component" value="Unassembled WGS sequence"/>
</dbReference>